<keyword evidence="3" id="KW-0268">Exocytosis</keyword>
<dbReference type="Gene3D" id="1.10.357.70">
    <property type="entry name" value="Exocyst complex component Sec6, C-terminal domain"/>
    <property type="match status" value="1"/>
</dbReference>
<evidence type="ECO:0000256" key="3">
    <source>
        <dbReference type="ARBA" id="ARBA00022483"/>
    </source>
</evidence>
<dbReference type="EMBL" id="GL883010">
    <property type="protein sequence ID" value="EGG21463.1"/>
    <property type="molecule type" value="Genomic_DNA"/>
</dbReference>
<comment type="similarity">
    <text evidence="1">Belongs to the SEC6 family.</text>
</comment>
<organism evidence="4 5">
    <name type="scientific">Cavenderia fasciculata</name>
    <name type="common">Slime mold</name>
    <name type="synonym">Dictyostelium fasciculatum</name>
    <dbReference type="NCBI Taxonomy" id="261658"/>
    <lineage>
        <taxon>Eukaryota</taxon>
        <taxon>Amoebozoa</taxon>
        <taxon>Evosea</taxon>
        <taxon>Eumycetozoa</taxon>
        <taxon>Dictyostelia</taxon>
        <taxon>Acytosteliales</taxon>
        <taxon>Cavenderiaceae</taxon>
        <taxon>Cavenderia</taxon>
    </lineage>
</organism>
<name>F4PS80_CACFS</name>
<dbReference type="GeneID" id="14872790"/>
<dbReference type="InterPro" id="IPR042532">
    <property type="entry name" value="EXOC3/Sec6_C"/>
</dbReference>
<evidence type="ECO:0000256" key="1">
    <source>
        <dbReference type="ARBA" id="ARBA00009447"/>
    </source>
</evidence>
<evidence type="ECO:0000256" key="2">
    <source>
        <dbReference type="ARBA" id="ARBA00022448"/>
    </source>
</evidence>
<dbReference type="GO" id="GO:0000145">
    <property type="term" value="C:exocyst"/>
    <property type="evidence" value="ECO:0007669"/>
    <property type="project" value="EnsemblProtists"/>
</dbReference>
<dbReference type="OMA" id="MNIGPKT"/>
<keyword evidence="2" id="KW-0813">Transport</keyword>
<dbReference type="RefSeq" id="XP_004359313.1">
    <property type="nucleotide sequence ID" value="XM_004359256.1"/>
</dbReference>
<gene>
    <name evidence="4" type="primary">exoc3</name>
    <name evidence="4" type="ORF">DFA_01349</name>
</gene>
<dbReference type="GO" id="GO:0000149">
    <property type="term" value="F:SNARE binding"/>
    <property type="evidence" value="ECO:0007669"/>
    <property type="project" value="TreeGrafter"/>
</dbReference>
<sequence length="740" mass="84989">MDVSSLVPLEGLDDANAQLVAIKKIEAHFSMIDSLATITNHKQSLIQQKKTIEAQIKNEANGELERAKKGLEILTKSFGRIENMGGSFDQTVSLCHETSSLIGYYPMIKKVNTCRVNLMSILKEVDRLLTIPEKALEIEQLMENDMNILIVHKKLRELERLHKKALKQFESNDDELEAIKEMFSTVPELGYRFENKLWDLVSNSVHMAKKDGNRPVIVKVAQIVEREKIHEQKAKERSKLSSSESMEDDHLTGAYGDRFIEVLGQSIASRFEPMFLTCQTDLVQTLREVNKMVDELDVVMDVVGECYPPSYDLFNYYVKEYHSKFYSLFGSFSNLVESGVSGDAYLARQSIPSAHILMLVEWVIKEYSRKLSRLGIQDMSPPLLESLDPLIKIYKLHIKGLMRDWCDNILVEDNQKKPQVIDQQYFTSAPVDLFESVGSQLDIAQATKCQKLVVGVMEEVINALAYFQQQNVKLLEERNHEIKFENVIAAVNNNSRNYDFTQDLVDKVSNLLSVEYMAQLNFDPVLDGFLGVSSVAIKSLAVVMFRDLEDTIKKFYTAEWYQEDQMQLIINTIDDYFKNDIQKYILENYMKRLSLLCLDTLIEMILTQLISGGNKIDINQFEKLMSSDCDKMLDFFKKYLRISLATSRIQVLEDFKNMLTCDGGDMIPVYFRSIINTHKDVNDRVVELVIQQRADLSKQKINETLQSCRETIAKVVDPNQPAPTGIFTKMNIYTKSWFGR</sequence>
<dbReference type="Gene3D" id="1.10.357.50">
    <property type="match status" value="1"/>
</dbReference>
<dbReference type="KEGG" id="dfa:DFA_01349"/>
<proteinExistence type="inferred from homology"/>
<evidence type="ECO:0000313" key="4">
    <source>
        <dbReference type="EMBL" id="EGG21463.1"/>
    </source>
</evidence>
<dbReference type="GO" id="GO:0006887">
    <property type="term" value="P:exocytosis"/>
    <property type="evidence" value="ECO:0007669"/>
    <property type="project" value="UniProtKB-KW"/>
</dbReference>
<dbReference type="PANTHER" id="PTHR21292">
    <property type="entry name" value="EXOCYST COMPLEX COMPONENT SEC6-RELATED"/>
    <property type="match status" value="1"/>
</dbReference>
<dbReference type="STRING" id="1054147.F4PS80"/>
<accession>F4PS80</accession>
<dbReference type="AlphaFoldDB" id="F4PS80"/>
<dbReference type="GO" id="GO:0051601">
    <property type="term" value="P:exocyst localization"/>
    <property type="evidence" value="ECO:0007669"/>
    <property type="project" value="TreeGrafter"/>
</dbReference>
<dbReference type="Proteomes" id="UP000007797">
    <property type="component" value="Unassembled WGS sequence"/>
</dbReference>
<dbReference type="PANTHER" id="PTHR21292:SF1">
    <property type="entry name" value="EXOCYST COMPLEX COMPONENT 3"/>
    <property type="match status" value="1"/>
</dbReference>
<protein>
    <submittedName>
        <fullName evidence="4">Exocyst complex subunit 3</fullName>
    </submittedName>
</protein>
<keyword evidence="5" id="KW-1185">Reference proteome</keyword>
<reference evidence="5" key="1">
    <citation type="journal article" date="2011" name="Genome Res.">
        <title>Phylogeny-wide analysis of social amoeba genomes highlights ancient origins for complex intercellular communication.</title>
        <authorList>
            <person name="Heidel A.J."/>
            <person name="Lawal H.M."/>
            <person name="Felder M."/>
            <person name="Schilde C."/>
            <person name="Helps N.R."/>
            <person name="Tunggal B."/>
            <person name="Rivero F."/>
            <person name="John U."/>
            <person name="Schleicher M."/>
            <person name="Eichinger L."/>
            <person name="Platzer M."/>
            <person name="Noegel A.A."/>
            <person name="Schaap P."/>
            <person name="Gloeckner G."/>
        </authorList>
    </citation>
    <scope>NUCLEOTIDE SEQUENCE [LARGE SCALE GENOMIC DNA]</scope>
    <source>
        <strain evidence="5">SH3</strain>
    </source>
</reference>
<dbReference type="InterPro" id="IPR010326">
    <property type="entry name" value="EXOC3/Sec6"/>
</dbReference>
<dbReference type="Pfam" id="PF06046">
    <property type="entry name" value="Sec6"/>
    <property type="match status" value="1"/>
</dbReference>
<evidence type="ECO:0000313" key="5">
    <source>
        <dbReference type="Proteomes" id="UP000007797"/>
    </source>
</evidence>
<dbReference type="OrthoDB" id="190098at2759"/>